<feature type="region of interest" description="Disordered" evidence="1">
    <location>
        <begin position="238"/>
        <end position="323"/>
    </location>
</feature>
<accession>A0A074W0R4</accession>
<dbReference type="AlphaFoldDB" id="A0A074W0R4"/>
<dbReference type="Proteomes" id="UP000030672">
    <property type="component" value="Unassembled WGS sequence"/>
</dbReference>
<organism evidence="2 3">
    <name type="scientific">Aureobasidium melanogenum (strain CBS 110374)</name>
    <name type="common">Aureobasidium pullulans var. melanogenum</name>
    <dbReference type="NCBI Taxonomy" id="1043003"/>
    <lineage>
        <taxon>Eukaryota</taxon>
        <taxon>Fungi</taxon>
        <taxon>Dikarya</taxon>
        <taxon>Ascomycota</taxon>
        <taxon>Pezizomycotina</taxon>
        <taxon>Dothideomycetes</taxon>
        <taxon>Dothideomycetidae</taxon>
        <taxon>Dothideales</taxon>
        <taxon>Saccotheciaceae</taxon>
        <taxon>Aureobasidium</taxon>
    </lineage>
</organism>
<protein>
    <submittedName>
        <fullName evidence="2">Uncharacterized protein</fullName>
    </submittedName>
</protein>
<dbReference type="GeneID" id="63914065"/>
<sequence>MNYHPPTVSAELDSEISRYNILNYCSIILPGKTCSIVVAACYTCRMRGHQQYQAKLIVDGRCILRGGCKSTSEEALAGLYYWLQRRADQYHHLRSKVFTTTPNNNNFTHLQQLVAPITIMTGPNREVIKRRFRRIGAFFKGRATVRKADKAESAGGWTLCRGLHQSAQEKFPEYGDKYQVHVQKPFDKVNLYTATLTILGEDEPLLQTKFCPTPVEALSNLRIMIMVCEDPNTKAKKLAEQRKNEERAAEKDVEKEHAIQEIDEGPVDSEESDRKQREDAMRAEKERLAREQWDSLMTQLGSKSTSRRCRSTRGTPMLLSKISHRRFKNWTKATAR</sequence>
<evidence type="ECO:0000256" key="1">
    <source>
        <dbReference type="SAM" id="MobiDB-lite"/>
    </source>
</evidence>
<proteinExistence type="predicted"/>
<dbReference type="HOGENOM" id="CLU_826341_0_0_1"/>
<reference evidence="2 3" key="1">
    <citation type="journal article" date="2014" name="BMC Genomics">
        <title>Genome sequencing of four Aureobasidium pullulans varieties: biotechnological potential, stress tolerance, and description of new species.</title>
        <authorList>
            <person name="Gostin Ar C."/>
            <person name="Ohm R.A."/>
            <person name="Kogej T."/>
            <person name="Sonjak S."/>
            <person name="Turk M."/>
            <person name="Zajc J."/>
            <person name="Zalar P."/>
            <person name="Grube M."/>
            <person name="Sun H."/>
            <person name="Han J."/>
            <person name="Sharma A."/>
            <person name="Chiniquy J."/>
            <person name="Ngan C.Y."/>
            <person name="Lipzen A."/>
            <person name="Barry K."/>
            <person name="Grigoriev I.V."/>
            <person name="Gunde-Cimerman N."/>
        </authorList>
    </citation>
    <scope>NUCLEOTIDE SEQUENCE [LARGE SCALE GENOMIC DNA]</scope>
    <source>
        <strain evidence="2 3">CBS 110374</strain>
    </source>
</reference>
<dbReference type="RefSeq" id="XP_040882132.1">
    <property type="nucleotide sequence ID" value="XM_041020692.1"/>
</dbReference>
<keyword evidence="3" id="KW-1185">Reference proteome</keyword>
<feature type="compositionally biased region" description="Basic and acidic residues" evidence="1">
    <location>
        <begin position="238"/>
        <end position="260"/>
    </location>
</feature>
<feature type="compositionally biased region" description="Basic and acidic residues" evidence="1">
    <location>
        <begin position="272"/>
        <end position="293"/>
    </location>
</feature>
<evidence type="ECO:0000313" key="2">
    <source>
        <dbReference type="EMBL" id="KEQ65109.1"/>
    </source>
</evidence>
<gene>
    <name evidence="2" type="ORF">M437DRAFT_43152</name>
</gene>
<evidence type="ECO:0000313" key="3">
    <source>
        <dbReference type="Proteomes" id="UP000030672"/>
    </source>
</evidence>
<name>A0A074W0R4_AURM1</name>
<dbReference type="EMBL" id="KL584827">
    <property type="protein sequence ID" value="KEQ65109.1"/>
    <property type="molecule type" value="Genomic_DNA"/>
</dbReference>
<feature type="compositionally biased region" description="Acidic residues" evidence="1">
    <location>
        <begin position="261"/>
        <end position="271"/>
    </location>
</feature>